<dbReference type="EMBL" id="DXGE01000016">
    <property type="protein sequence ID" value="HIW85618.1"/>
    <property type="molecule type" value="Genomic_DNA"/>
</dbReference>
<reference evidence="1" key="2">
    <citation type="submission" date="2021-04" db="EMBL/GenBank/DDBJ databases">
        <authorList>
            <person name="Gilroy R."/>
        </authorList>
    </citation>
    <scope>NUCLEOTIDE SEQUENCE</scope>
    <source>
        <strain evidence="1">421</strain>
    </source>
</reference>
<reference evidence="1" key="1">
    <citation type="journal article" date="2021" name="PeerJ">
        <title>Extensive microbial diversity within the chicken gut microbiome revealed by metagenomics and culture.</title>
        <authorList>
            <person name="Gilroy R."/>
            <person name="Ravi A."/>
            <person name="Getino M."/>
            <person name="Pursley I."/>
            <person name="Horton D.L."/>
            <person name="Alikhan N.F."/>
            <person name="Baker D."/>
            <person name="Gharbi K."/>
            <person name="Hall N."/>
            <person name="Watson M."/>
            <person name="Adriaenssens E.M."/>
            <person name="Foster-Nyarko E."/>
            <person name="Jarju S."/>
            <person name="Secka A."/>
            <person name="Antonio M."/>
            <person name="Oren A."/>
            <person name="Chaudhuri R.R."/>
            <person name="La Ragione R."/>
            <person name="Hildebrand F."/>
            <person name="Pallen M.J."/>
        </authorList>
    </citation>
    <scope>NUCLEOTIDE SEQUENCE</scope>
    <source>
        <strain evidence="1">421</strain>
    </source>
</reference>
<dbReference type="AlphaFoldDB" id="A0A9D1UFN3"/>
<organism evidence="1 2">
    <name type="scientific">Candidatus Eubacterium faecipullorum</name>
    <dbReference type="NCBI Taxonomy" id="2838571"/>
    <lineage>
        <taxon>Bacteria</taxon>
        <taxon>Bacillati</taxon>
        <taxon>Bacillota</taxon>
        <taxon>Clostridia</taxon>
        <taxon>Eubacteriales</taxon>
        <taxon>Eubacteriaceae</taxon>
        <taxon>Eubacterium</taxon>
    </lineage>
</organism>
<sequence length="130" mass="14353">MTLKKLQAQPYFTRFKLLNAFELFQKPTVPEKPAIVCGISQVQAQTAALGGDVTAGSVTLFADIYAPFTLRDFDFQQAAGNIFKCLCTDTPVSIGADQIRADDDAECFVMRLTITFHDELKLVNNDTVIL</sequence>
<name>A0A9D1UFN3_9FIRM</name>
<evidence type="ECO:0000313" key="2">
    <source>
        <dbReference type="Proteomes" id="UP000824205"/>
    </source>
</evidence>
<evidence type="ECO:0000313" key="1">
    <source>
        <dbReference type="EMBL" id="HIW85618.1"/>
    </source>
</evidence>
<dbReference type="Proteomes" id="UP000824205">
    <property type="component" value="Unassembled WGS sequence"/>
</dbReference>
<proteinExistence type="predicted"/>
<accession>A0A9D1UFN3</accession>
<protein>
    <submittedName>
        <fullName evidence="1">Uncharacterized protein</fullName>
    </submittedName>
</protein>
<comment type="caution">
    <text evidence="1">The sequence shown here is derived from an EMBL/GenBank/DDBJ whole genome shotgun (WGS) entry which is preliminary data.</text>
</comment>
<gene>
    <name evidence="1" type="ORF">IAA48_03895</name>
</gene>